<proteinExistence type="predicted"/>
<dbReference type="EMBL" id="JBHSRD010000003">
    <property type="protein sequence ID" value="MFC6007138.1"/>
    <property type="molecule type" value="Genomic_DNA"/>
</dbReference>
<name>A0ABW1JEI9_9ACTN</name>
<dbReference type="RefSeq" id="WP_345715942.1">
    <property type="nucleotide sequence ID" value="NZ_BAABFP010000004.1"/>
</dbReference>
<evidence type="ECO:0000313" key="2">
    <source>
        <dbReference type="EMBL" id="MFC6007138.1"/>
    </source>
</evidence>
<keyword evidence="1" id="KW-0472">Membrane</keyword>
<evidence type="ECO:0000256" key="1">
    <source>
        <dbReference type="SAM" id="Phobius"/>
    </source>
</evidence>
<keyword evidence="1" id="KW-0812">Transmembrane</keyword>
<sequence length="40" mass="4439">MSNEHQPQNEREHQRDAGAALLLGAVVVAILMVGYMYLRG</sequence>
<organism evidence="2 3">
    <name type="scientific">Angustibacter luteus</name>
    <dbReference type="NCBI Taxonomy" id="658456"/>
    <lineage>
        <taxon>Bacteria</taxon>
        <taxon>Bacillati</taxon>
        <taxon>Actinomycetota</taxon>
        <taxon>Actinomycetes</taxon>
        <taxon>Kineosporiales</taxon>
        <taxon>Kineosporiaceae</taxon>
    </lineage>
</organism>
<protein>
    <submittedName>
        <fullName evidence="2">Uncharacterized protein</fullName>
    </submittedName>
</protein>
<reference evidence="3" key="1">
    <citation type="journal article" date="2019" name="Int. J. Syst. Evol. Microbiol.">
        <title>The Global Catalogue of Microorganisms (GCM) 10K type strain sequencing project: providing services to taxonomists for standard genome sequencing and annotation.</title>
        <authorList>
            <consortium name="The Broad Institute Genomics Platform"/>
            <consortium name="The Broad Institute Genome Sequencing Center for Infectious Disease"/>
            <person name="Wu L."/>
            <person name="Ma J."/>
        </authorList>
    </citation>
    <scope>NUCLEOTIDE SEQUENCE [LARGE SCALE GENOMIC DNA]</scope>
    <source>
        <strain evidence="3">KACC 14249</strain>
    </source>
</reference>
<evidence type="ECO:0000313" key="3">
    <source>
        <dbReference type="Proteomes" id="UP001596189"/>
    </source>
</evidence>
<keyword evidence="3" id="KW-1185">Reference proteome</keyword>
<comment type="caution">
    <text evidence="2">The sequence shown here is derived from an EMBL/GenBank/DDBJ whole genome shotgun (WGS) entry which is preliminary data.</text>
</comment>
<keyword evidence="1" id="KW-1133">Transmembrane helix</keyword>
<accession>A0ABW1JEI9</accession>
<gene>
    <name evidence="2" type="ORF">ACFQDO_08355</name>
</gene>
<feature type="transmembrane region" description="Helical" evidence="1">
    <location>
        <begin position="20"/>
        <end position="38"/>
    </location>
</feature>
<dbReference type="Proteomes" id="UP001596189">
    <property type="component" value="Unassembled WGS sequence"/>
</dbReference>